<dbReference type="AlphaFoldDB" id="A0A7C9P9C4"/>
<keyword evidence="4" id="KW-1134">Transmembrane beta strand</keyword>
<sequence>MKKILAIAIATAFAAPAFAATSNVDIYGNLHMSVDYLDNGNDSGTNVSSNASSIGFKGSEDLGGGLNAIWQVESQINGDAGSTGGAFNSQRDTFVGLSGGFGTMRLGYFDTPTKQLSRKLDLFNNKIGDSRNVLRSNATTGTGGNAWEERFNNGVRYDTPSFGGFTANVHYSTNFDSTGATATNNNDAYSVGANYANGPLFVGATYQRNNLATPAVPPVGFTGDETNMRLGAGFNMGDLKLVALYSKSEDQRGTNGADRDVWGVGAGYKLGNGEIKAQYYKASDEDGSVASTGAKMYAVGYDYNLSKRTQAYVAYSKTKNDSGAQFSAMGGGGHGDNLVSLAGQDPSAISLGMIHKF</sequence>
<evidence type="ECO:0000256" key="4">
    <source>
        <dbReference type="ARBA" id="ARBA00022452"/>
    </source>
</evidence>
<accession>A0A7C9P9C4</accession>
<dbReference type="Pfam" id="PF13609">
    <property type="entry name" value="Porin_4"/>
    <property type="match status" value="1"/>
</dbReference>
<dbReference type="InterPro" id="IPR002299">
    <property type="entry name" value="Porin_Neis"/>
</dbReference>
<comment type="caution">
    <text evidence="13">The sequence shown here is derived from an EMBL/GenBank/DDBJ whole genome shotgun (WGS) entry which is preliminary data.</text>
</comment>
<dbReference type="PANTHER" id="PTHR34501">
    <property type="entry name" value="PROTEIN YDDL-RELATED"/>
    <property type="match status" value="1"/>
</dbReference>
<evidence type="ECO:0000256" key="1">
    <source>
        <dbReference type="ARBA" id="ARBA00004571"/>
    </source>
</evidence>
<feature type="domain" description="Porin" evidence="12">
    <location>
        <begin position="6"/>
        <end position="321"/>
    </location>
</feature>
<dbReference type="GO" id="GO:0034220">
    <property type="term" value="P:monoatomic ion transmembrane transport"/>
    <property type="evidence" value="ECO:0007669"/>
    <property type="project" value="InterPro"/>
</dbReference>
<feature type="chain" id="PRO_5028952381" evidence="11">
    <location>
        <begin position="20"/>
        <end position="357"/>
    </location>
</feature>
<dbReference type="PRINTS" id="PR00182">
    <property type="entry name" value="ECOLNEIPORIN"/>
</dbReference>
<dbReference type="PANTHER" id="PTHR34501:SF9">
    <property type="entry name" value="MAJOR OUTER MEMBRANE PROTEIN P.IA"/>
    <property type="match status" value="1"/>
</dbReference>
<dbReference type="Gene3D" id="2.40.160.10">
    <property type="entry name" value="Porin"/>
    <property type="match status" value="1"/>
</dbReference>
<dbReference type="SUPFAM" id="SSF56935">
    <property type="entry name" value="Porins"/>
    <property type="match status" value="1"/>
</dbReference>
<evidence type="ECO:0000256" key="10">
    <source>
        <dbReference type="ARBA" id="ARBA00023237"/>
    </source>
</evidence>
<protein>
    <submittedName>
        <fullName evidence="13">Porin</fullName>
    </submittedName>
</protein>
<evidence type="ECO:0000256" key="7">
    <source>
        <dbReference type="ARBA" id="ARBA00023065"/>
    </source>
</evidence>
<dbReference type="GO" id="GO:0046930">
    <property type="term" value="C:pore complex"/>
    <property type="evidence" value="ECO:0007669"/>
    <property type="project" value="UniProtKB-KW"/>
</dbReference>
<dbReference type="InterPro" id="IPR023614">
    <property type="entry name" value="Porin_dom_sf"/>
</dbReference>
<dbReference type="InterPro" id="IPR001702">
    <property type="entry name" value="Porin_Gram-ve"/>
</dbReference>
<dbReference type="PRINTS" id="PR00184">
    <property type="entry name" value="NEISSPPORIN"/>
</dbReference>
<dbReference type="InterPro" id="IPR050298">
    <property type="entry name" value="Gram-neg_bact_OMP"/>
</dbReference>
<dbReference type="CDD" id="cd00342">
    <property type="entry name" value="gram_neg_porins"/>
    <property type="match status" value="1"/>
</dbReference>
<evidence type="ECO:0000313" key="14">
    <source>
        <dbReference type="Proteomes" id="UP000483432"/>
    </source>
</evidence>
<dbReference type="InterPro" id="IPR033900">
    <property type="entry name" value="Gram_neg_porin_domain"/>
</dbReference>
<dbReference type="GO" id="GO:0015288">
    <property type="term" value="F:porin activity"/>
    <property type="evidence" value="ECO:0007669"/>
    <property type="project" value="UniProtKB-KW"/>
</dbReference>
<keyword evidence="7" id="KW-0406">Ion transport</keyword>
<evidence type="ECO:0000256" key="11">
    <source>
        <dbReference type="SAM" id="SignalP"/>
    </source>
</evidence>
<organism evidence="13 14">
    <name type="scientific">Sulfuriferula multivorans</name>
    <dbReference type="NCBI Taxonomy" id="1559896"/>
    <lineage>
        <taxon>Bacteria</taxon>
        <taxon>Pseudomonadati</taxon>
        <taxon>Pseudomonadota</taxon>
        <taxon>Betaproteobacteria</taxon>
        <taxon>Nitrosomonadales</taxon>
        <taxon>Sulfuricellaceae</taxon>
        <taxon>Sulfuriferula</taxon>
    </lineage>
</organism>
<comment type="subcellular location">
    <subcellularLocation>
        <location evidence="1">Cell outer membrane</location>
        <topology evidence="1">Multi-pass membrane protein</topology>
    </subcellularLocation>
</comment>
<evidence type="ECO:0000256" key="5">
    <source>
        <dbReference type="ARBA" id="ARBA00022692"/>
    </source>
</evidence>
<reference evidence="13 14" key="1">
    <citation type="submission" date="2019-09" db="EMBL/GenBank/DDBJ databases">
        <title>H2 Metabolism Revealed by Metagenomic Analysis in Subglacial Sediment of East Antarctica.</title>
        <authorList>
            <person name="Yang Z."/>
            <person name="Zhang Y."/>
            <person name="Lv Y."/>
            <person name="Yan W."/>
            <person name="Xiao X."/>
            <person name="Sun B."/>
            <person name="Ma H."/>
        </authorList>
    </citation>
    <scope>NUCLEOTIDE SEQUENCE [LARGE SCALE GENOMIC DNA]</scope>
    <source>
        <strain evidence="13">Bin2_2</strain>
    </source>
</reference>
<keyword evidence="3" id="KW-0813">Transport</keyword>
<gene>
    <name evidence="13" type="ORF">GZ085_13185</name>
</gene>
<comment type="subunit">
    <text evidence="2">Homotrimer.</text>
</comment>
<dbReference type="EMBL" id="JAAFGW010000246">
    <property type="protein sequence ID" value="NDP49311.1"/>
    <property type="molecule type" value="Genomic_DNA"/>
</dbReference>
<evidence type="ECO:0000256" key="3">
    <source>
        <dbReference type="ARBA" id="ARBA00022448"/>
    </source>
</evidence>
<keyword evidence="6 11" id="KW-0732">Signal</keyword>
<evidence type="ECO:0000256" key="9">
    <source>
        <dbReference type="ARBA" id="ARBA00023136"/>
    </source>
</evidence>
<evidence type="ECO:0000259" key="12">
    <source>
        <dbReference type="Pfam" id="PF13609"/>
    </source>
</evidence>
<keyword evidence="5" id="KW-0812">Transmembrane</keyword>
<proteinExistence type="predicted"/>
<keyword evidence="8" id="KW-0626">Porin</keyword>
<dbReference type="GO" id="GO:0009279">
    <property type="term" value="C:cell outer membrane"/>
    <property type="evidence" value="ECO:0007669"/>
    <property type="project" value="UniProtKB-SubCell"/>
</dbReference>
<feature type="signal peptide" evidence="11">
    <location>
        <begin position="1"/>
        <end position="19"/>
    </location>
</feature>
<keyword evidence="10" id="KW-0998">Cell outer membrane</keyword>
<evidence type="ECO:0000313" key="13">
    <source>
        <dbReference type="EMBL" id="NDP49311.1"/>
    </source>
</evidence>
<keyword evidence="9" id="KW-0472">Membrane</keyword>
<name>A0A7C9P9C4_9PROT</name>
<dbReference type="Proteomes" id="UP000483432">
    <property type="component" value="Unassembled WGS sequence"/>
</dbReference>
<evidence type="ECO:0000256" key="6">
    <source>
        <dbReference type="ARBA" id="ARBA00022729"/>
    </source>
</evidence>
<evidence type="ECO:0000256" key="2">
    <source>
        <dbReference type="ARBA" id="ARBA00011233"/>
    </source>
</evidence>
<evidence type="ECO:0000256" key="8">
    <source>
        <dbReference type="ARBA" id="ARBA00023114"/>
    </source>
</evidence>